<protein>
    <recommendedName>
        <fullName evidence="3">Conjugal transfer protein TraB</fullName>
    </recommendedName>
</protein>
<dbReference type="KEGG" id="dog:HP555_13695"/>
<name>A0A7T5VFS0_9BACT</name>
<dbReference type="RefSeq" id="WP_199263128.1">
    <property type="nucleotide sequence ID" value="NZ_CP054140.1"/>
</dbReference>
<dbReference type="EMBL" id="CP054140">
    <property type="protein sequence ID" value="QQG66842.1"/>
    <property type="molecule type" value="Genomic_DNA"/>
</dbReference>
<reference evidence="1 2" key="1">
    <citation type="submission" date="2020-05" db="EMBL/GenBank/DDBJ databases">
        <title>Complete genome of Desulfobulbus oligotrophicus.</title>
        <authorList>
            <person name="Podar M."/>
        </authorList>
    </citation>
    <scope>NUCLEOTIDE SEQUENCE [LARGE SCALE GENOMIC DNA]</scope>
    <source>
        <strain evidence="1 2">Prop6</strain>
    </source>
</reference>
<dbReference type="Proteomes" id="UP000596092">
    <property type="component" value="Chromosome"/>
</dbReference>
<evidence type="ECO:0000313" key="1">
    <source>
        <dbReference type="EMBL" id="QQG66842.1"/>
    </source>
</evidence>
<accession>A0A7T5VFS0</accession>
<evidence type="ECO:0008006" key="3">
    <source>
        <dbReference type="Google" id="ProtNLM"/>
    </source>
</evidence>
<proteinExistence type="predicted"/>
<keyword evidence="2" id="KW-1185">Reference proteome</keyword>
<evidence type="ECO:0000313" key="2">
    <source>
        <dbReference type="Proteomes" id="UP000596092"/>
    </source>
</evidence>
<organism evidence="1 2">
    <name type="scientific">Desulfobulbus oligotrophicus</name>
    <dbReference type="NCBI Taxonomy" id="1909699"/>
    <lineage>
        <taxon>Bacteria</taxon>
        <taxon>Pseudomonadati</taxon>
        <taxon>Thermodesulfobacteriota</taxon>
        <taxon>Desulfobulbia</taxon>
        <taxon>Desulfobulbales</taxon>
        <taxon>Desulfobulbaceae</taxon>
        <taxon>Desulfobulbus</taxon>
    </lineage>
</organism>
<dbReference type="AlphaFoldDB" id="A0A7T5VFS0"/>
<gene>
    <name evidence="1" type="ORF">HP555_13695</name>
</gene>
<sequence>MGEEDKSRATGRQEVSQEAIFKVTKEIVVKFIEVGRLTPASFADTFDRVYKAIEQTVRSK</sequence>